<evidence type="ECO:0000313" key="1">
    <source>
        <dbReference type="EMBL" id="KAI8000471.1"/>
    </source>
</evidence>
<evidence type="ECO:0000313" key="2">
    <source>
        <dbReference type="Proteomes" id="UP001060215"/>
    </source>
</evidence>
<dbReference type="Proteomes" id="UP001060215">
    <property type="component" value="Chromosome 8"/>
</dbReference>
<sequence length="93" mass="10229">MLLIFNCVQGYHRDILEHWAPPPPGGTIAVVHPPPPPPPPIDKLTNKTSPEILTQGIETTAIRKIPTKRGREKKSSSKHHRKVAAGSRDRSSS</sequence>
<keyword evidence="2" id="KW-1185">Reference proteome</keyword>
<organism evidence="1 2">
    <name type="scientific">Camellia lanceoleosa</name>
    <dbReference type="NCBI Taxonomy" id="1840588"/>
    <lineage>
        <taxon>Eukaryota</taxon>
        <taxon>Viridiplantae</taxon>
        <taxon>Streptophyta</taxon>
        <taxon>Embryophyta</taxon>
        <taxon>Tracheophyta</taxon>
        <taxon>Spermatophyta</taxon>
        <taxon>Magnoliopsida</taxon>
        <taxon>eudicotyledons</taxon>
        <taxon>Gunneridae</taxon>
        <taxon>Pentapetalae</taxon>
        <taxon>asterids</taxon>
        <taxon>Ericales</taxon>
        <taxon>Theaceae</taxon>
        <taxon>Camellia</taxon>
    </lineage>
</organism>
<proteinExistence type="predicted"/>
<name>A0ACC0GK74_9ERIC</name>
<accession>A0ACC0GK74</accession>
<dbReference type="EMBL" id="CM045765">
    <property type="protein sequence ID" value="KAI8000471.1"/>
    <property type="molecule type" value="Genomic_DNA"/>
</dbReference>
<comment type="caution">
    <text evidence="1">The sequence shown here is derived from an EMBL/GenBank/DDBJ whole genome shotgun (WGS) entry which is preliminary data.</text>
</comment>
<gene>
    <name evidence="1" type="ORF">LOK49_LG09G00696</name>
</gene>
<protein>
    <submittedName>
        <fullName evidence="1">Uncharacterized protein</fullName>
    </submittedName>
</protein>
<reference evidence="1 2" key="1">
    <citation type="journal article" date="2022" name="Plant J.">
        <title>Chromosome-level genome of Camellia lanceoleosa provides a valuable resource for understanding genome evolution and self-incompatibility.</title>
        <authorList>
            <person name="Gong W."/>
            <person name="Xiao S."/>
            <person name="Wang L."/>
            <person name="Liao Z."/>
            <person name="Chang Y."/>
            <person name="Mo W."/>
            <person name="Hu G."/>
            <person name="Li W."/>
            <person name="Zhao G."/>
            <person name="Zhu H."/>
            <person name="Hu X."/>
            <person name="Ji K."/>
            <person name="Xiang X."/>
            <person name="Song Q."/>
            <person name="Yuan D."/>
            <person name="Jin S."/>
            <person name="Zhang L."/>
        </authorList>
    </citation>
    <scope>NUCLEOTIDE SEQUENCE [LARGE SCALE GENOMIC DNA]</scope>
    <source>
        <strain evidence="1">SQ_2022a</strain>
    </source>
</reference>